<evidence type="ECO:0000259" key="2">
    <source>
        <dbReference type="Pfam" id="PF03496"/>
    </source>
</evidence>
<gene>
    <name evidence="3" type="ORF">HKK74_11190</name>
</gene>
<dbReference type="InterPro" id="IPR003540">
    <property type="entry name" value="ADP-ribosyltransferase"/>
</dbReference>
<dbReference type="Proteomes" id="UP000805614">
    <property type="component" value="Unassembled WGS sequence"/>
</dbReference>
<organism evidence="3 4">
    <name type="scientific">Actinomadura alba</name>
    <dbReference type="NCBI Taxonomy" id="406431"/>
    <lineage>
        <taxon>Bacteria</taxon>
        <taxon>Bacillati</taxon>
        <taxon>Actinomycetota</taxon>
        <taxon>Actinomycetes</taxon>
        <taxon>Streptosporangiales</taxon>
        <taxon>Thermomonosporaceae</taxon>
        <taxon>Actinomadura</taxon>
    </lineage>
</organism>
<reference evidence="3 4" key="1">
    <citation type="submission" date="2020-06" db="EMBL/GenBank/DDBJ databases">
        <title>Actinomadura xiongansis sp. nov., isolated from soil of Baiyangdian.</title>
        <authorList>
            <person name="Zhang X."/>
        </authorList>
    </citation>
    <scope>NUCLEOTIDE SEQUENCE [LARGE SCALE GENOMIC DNA]</scope>
    <source>
        <strain evidence="3 4">HBUM206468</strain>
    </source>
</reference>
<feature type="region of interest" description="Disordered" evidence="1">
    <location>
        <begin position="147"/>
        <end position="184"/>
    </location>
</feature>
<protein>
    <recommendedName>
        <fullName evidence="2">ADP ribosyltransferase domain-containing protein</fullName>
    </recommendedName>
</protein>
<dbReference type="RefSeq" id="WP_187243062.1">
    <property type="nucleotide sequence ID" value="NZ_BAAAOK010000028.1"/>
</dbReference>
<dbReference type="Pfam" id="PF03496">
    <property type="entry name" value="ADPrib_exo_Tox"/>
    <property type="match status" value="1"/>
</dbReference>
<dbReference type="Gene3D" id="3.90.176.10">
    <property type="entry name" value="Toxin ADP-ribosyltransferase, Chain A, domain 1"/>
    <property type="match status" value="1"/>
</dbReference>
<proteinExistence type="predicted"/>
<name>A0ABR7LNK3_9ACTN</name>
<comment type="caution">
    <text evidence="3">The sequence shown here is derived from an EMBL/GenBank/DDBJ whole genome shotgun (WGS) entry which is preliminary data.</text>
</comment>
<feature type="compositionally biased region" description="Low complexity" evidence="1">
    <location>
        <begin position="214"/>
        <end position="223"/>
    </location>
</feature>
<feature type="compositionally biased region" description="Low complexity" evidence="1">
    <location>
        <begin position="262"/>
        <end position="288"/>
    </location>
</feature>
<dbReference type="Gene3D" id="2.160.20.80">
    <property type="entry name" value="E3 ubiquitin-protein ligase SopA"/>
    <property type="match status" value="1"/>
</dbReference>
<feature type="region of interest" description="Disordered" evidence="1">
    <location>
        <begin position="198"/>
        <end position="396"/>
    </location>
</feature>
<evidence type="ECO:0000256" key="1">
    <source>
        <dbReference type="SAM" id="MobiDB-lite"/>
    </source>
</evidence>
<accession>A0ABR7LNK3</accession>
<feature type="domain" description="ADP ribosyltransferase" evidence="2">
    <location>
        <begin position="522"/>
        <end position="638"/>
    </location>
</feature>
<dbReference type="SUPFAM" id="SSF56399">
    <property type="entry name" value="ADP-ribosylation"/>
    <property type="match status" value="1"/>
</dbReference>
<dbReference type="PROSITE" id="PS51996">
    <property type="entry name" value="TR_MART"/>
    <property type="match status" value="1"/>
</dbReference>
<dbReference type="EMBL" id="JABVEC010000006">
    <property type="protein sequence ID" value="MBC6466060.1"/>
    <property type="molecule type" value="Genomic_DNA"/>
</dbReference>
<feature type="compositionally biased region" description="Acidic residues" evidence="1">
    <location>
        <begin position="289"/>
        <end position="361"/>
    </location>
</feature>
<evidence type="ECO:0000313" key="4">
    <source>
        <dbReference type="Proteomes" id="UP000805614"/>
    </source>
</evidence>
<feature type="compositionally biased region" description="Basic and acidic residues" evidence="1">
    <location>
        <begin position="380"/>
        <end position="396"/>
    </location>
</feature>
<keyword evidence="4" id="KW-1185">Reference proteome</keyword>
<sequence length="650" mass="70351">MSRTIEDIETPWAKPQEYDAPWYEDVWNGVKDFGVGIVQDLASLVGMYGEDGWGWQGWDGLLGNWEAMAGGLVGLVGFYGPDGWGWQGWGNLGDNWLGLVNAFVPYREWDGGNGAGYVITQSVLNIGSCFLGGAGVVKGLIRAGRRGDADVDVDSPDANRVDLDQADLPGQQSNLPSTQDLQNSLDDLDLDTDELNGLDDALRDADGFDDVPADNTPDSTTDNTPDREPVNVGGREQNGDGGQQQGDPSPTDGGGDGPTDPPNGDSDGPGDQQGQGDQNPGDGNTSDPDNADPDNADPDNADPDNADPDNADPDNADPDNADPDNADPDNADPDNADPDNADPDNADPDNADPDNADPDGADPDHDGADPGGHTDPLPGRVEDGIRRFDSDADGERYGEERLGDVYRNLPPDLQNAVRWYTRQSFPNPFLRPGADLPAALHRAWNSVQPGWHLFEMNGGRPPSIADIYDASRRTDLTPDQRSIVDDILRRPDPEARLEEWLNYSGHRGFLARYFDGFPSEADFWHRIDEIDRALDQPLPEGVQVQRGLHDVSFMDGFDPSNPRALEGTTQTEPAYMSTSLGRTPAVVDGNPFKFNLHINVPEGSPGLWMGKQSVFDDQRELILPRGTRYRINSVTPNAHGGYDIDADVLP</sequence>
<evidence type="ECO:0000313" key="3">
    <source>
        <dbReference type="EMBL" id="MBC6466060.1"/>
    </source>
</evidence>